<dbReference type="Gramene" id="GBG67437">
    <property type="protein sequence ID" value="GBG67437"/>
    <property type="gene ID" value="CBR_g572"/>
</dbReference>
<comment type="caution">
    <text evidence="1">The sequence shown here is derived from an EMBL/GenBank/DDBJ whole genome shotgun (WGS) entry which is preliminary data.</text>
</comment>
<name>A0A388KBN5_CHABU</name>
<proteinExistence type="predicted"/>
<gene>
    <name evidence="1" type="ORF">CBR_g572</name>
</gene>
<sequence>MTSSTAQMAMEAASVQDAIAAAMPGEEGDALEIVRMHKQQMEEIHTALIQHRPNLPADLLEEGEELVSGWDAELHADLSSQWPGAIEKAQVMVELGGCAEVLKKVRRIFDELREELYGSLRCDDVKGCCCEGPEEEQEMRTMSQDCSYVAEGVLRRGRLEEGQGSYSELEERNNDVSMIGSHLNTNFSTESNDIADDDNYNINGHNNDDDNNGDNYFEVSNIVADDNNNNINISKEGQELHTTSQDHSYDADNACVSATLVIEEVVTSHGELEEGQVSCGEPEVRSLVGDGDCPRWGGGSIVMSDSYDNELTMSVAQGDNNDNDNNNNNNSDCNRIIDDELTLCVAWGGKNQQ</sequence>
<protein>
    <submittedName>
        <fullName evidence="1">Uncharacterized protein</fullName>
    </submittedName>
</protein>
<evidence type="ECO:0000313" key="1">
    <source>
        <dbReference type="EMBL" id="GBG67437.1"/>
    </source>
</evidence>
<evidence type="ECO:0000313" key="2">
    <source>
        <dbReference type="Proteomes" id="UP000265515"/>
    </source>
</evidence>
<accession>A0A388KBN5</accession>
<dbReference type="EMBL" id="BFEA01000087">
    <property type="protein sequence ID" value="GBG67437.1"/>
    <property type="molecule type" value="Genomic_DNA"/>
</dbReference>
<keyword evidence="2" id="KW-1185">Reference proteome</keyword>
<organism evidence="1 2">
    <name type="scientific">Chara braunii</name>
    <name type="common">Braun's stonewort</name>
    <dbReference type="NCBI Taxonomy" id="69332"/>
    <lineage>
        <taxon>Eukaryota</taxon>
        <taxon>Viridiplantae</taxon>
        <taxon>Streptophyta</taxon>
        <taxon>Charophyceae</taxon>
        <taxon>Charales</taxon>
        <taxon>Characeae</taxon>
        <taxon>Chara</taxon>
    </lineage>
</organism>
<reference evidence="1 2" key="1">
    <citation type="journal article" date="2018" name="Cell">
        <title>The Chara Genome: Secondary Complexity and Implications for Plant Terrestrialization.</title>
        <authorList>
            <person name="Nishiyama T."/>
            <person name="Sakayama H."/>
            <person name="Vries J.D."/>
            <person name="Buschmann H."/>
            <person name="Saint-Marcoux D."/>
            <person name="Ullrich K.K."/>
            <person name="Haas F.B."/>
            <person name="Vanderstraeten L."/>
            <person name="Becker D."/>
            <person name="Lang D."/>
            <person name="Vosolsobe S."/>
            <person name="Rombauts S."/>
            <person name="Wilhelmsson P.K.I."/>
            <person name="Janitza P."/>
            <person name="Kern R."/>
            <person name="Heyl A."/>
            <person name="Rumpler F."/>
            <person name="Villalobos L.I.A.C."/>
            <person name="Clay J.M."/>
            <person name="Skokan R."/>
            <person name="Toyoda A."/>
            <person name="Suzuki Y."/>
            <person name="Kagoshima H."/>
            <person name="Schijlen E."/>
            <person name="Tajeshwar N."/>
            <person name="Catarino B."/>
            <person name="Hetherington A.J."/>
            <person name="Saltykova A."/>
            <person name="Bonnot C."/>
            <person name="Breuninger H."/>
            <person name="Symeonidi A."/>
            <person name="Radhakrishnan G.V."/>
            <person name="Van Nieuwerburgh F."/>
            <person name="Deforce D."/>
            <person name="Chang C."/>
            <person name="Karol K.G."/>
            <person name="Hedrich R."/>
            <person name="Ulvskov P."/>
            <person name="Glockner G."/>
            <person name="Delwiche C.F."/>
            <person name="Petrasek J."/>
            <person name="Van de Peer Y."/>
            <person name="Friml J."/>
            <person name="Beilby M."/>
            <person name="Dolan L."/>
            <person name="Kohara Y."/>
            <person name="Sugano S."/>
            <person name="Fujiyama A."/>
            <person name="Delaux P.-M."/>
            <person name="Quint M."/>
            <person name="TheiBen G."/>
            <person name="Hagemann M."/>
            <person name="Harholt J."/>
            <person name="Dunand C."/>
            <person name="Zachgo S."/>
            <person name="Langdale J."/>
            <person name="Maumus F."/>
            <person name="Straeten D.V.D."/>
            <person name="Gould S.B."/>
            <person name="Rensing S.A."/>
        </authorList>
    </citation>
    <scope>NUCLEOTIDE SEQUENCE [LARGE SCALE GENOMIC DNA]</scope>
    <source>
        <strain evidence="1 2">S276</strain>
    </source>
</reference>
<dbReference type="AlphaFoldDB" id="A0A388KBN5"/>
<dbReference type="Proteomes" id="UP000265515">
    <property type="component" value="Unassembled WGS sequence"/>
</dbReference>